<reference evidence="2" key="2">
    <citation type="submission" date="2022-01" db="EMBL/GenBank/DDBJ databases">
        <authorList>
            <person name="Yamashiro T."/>
            <person name="Shiraishi A."/>
            <person name="Satake H."/>
            <person name="Nakayama K."/>
        </authorList>
    </citation>
    <scope>NUCLEOTIDE SEQUENCE</scope>
</reference>
<evidence type="ECO:0000313" key="3">
    <source>
        <dbReference type="Proteomes" id="UP001151760"/>
    </source>
</evidence>
<gene>
    <name evidence="2" type="ORF">Tco_1031545</name>
</gene>
<feature type="compositionally biased region" description="Basic and acidic residues" evidence="1">
    <location>
        <begin position="76"/>
        <end position="89"/>
    </location>
</feature>
<dbReference type="Proteomes" id="UP001151760">
    <property type="component" value="Unassembled WGS sequence"/>
</dbReference>
<comment type="caution">
    <text evidence="2">The sequence shown here is derived from an EMBL/GenBank/DDBJ whole genome shotgun (WGS) entry which is preliminary data.</text>
</comment>
<proteinExistence type="predicted"/>
<protein>
    <submittedName>
        <fullName evidence="2">Uncharacterized protein</fullName>
    </submittedName>
</protein>
<feature type="region of interest" description="Disordered" evidence="1">
    <location>
        <begin position="69"/>
        <end position="129"/>
    </location>
</feature>
<dbReference type="EMBL" id="BQNB010018243">
    <property type="protein sequence ID" value="GJT72259.1"/>
    <property type="molecule type" value="Genomic_DNA"/>
</dbReference>
<keyword evidence="3" id="KW-1185">Reference proteome</keyword>
<reference evidence="2" key="1">
    <citation type="journal article" date="2022" name="Int. J. Mol. Sci.">
        <title>Draft Genome of Tanacetum Coccineum: Genomic Comparison of Closely Related Tanacetum-Family Plants.</title>
        <authorList>
            <person name="Yamashiro T."/>
            <person name="Shiraishi A."/>
            <person name="Nakayama K."/>
            <person name="Satake H."/>
        </authorList>
    </citation>
    <scope>NUCLEOTIDE SEQUENCE</scope>
</reference>
<evidence type="ECO:0000256" key="1">
    <source>
        <dbReference type="SAM" id="MobiDB-lite"/>
    </source>
</evidence>
<organism evidence="2 3">
    <name type="scientific">Tanacetum coccineum</name>
    <dbReference type="NCBI Taxonomy" id="301880"/>
    <lineage>
        <taxon>Eukaryota</taxon>
        <taxon>Viridiplantae</taxon>
        <taxon>Streptophyta</taxon>
        <taxon>Embryophyta</taxon>
        <taxon>Tracheophyta</taxon>
        <taxon>Spermatophyta</taxon>
        <taxon>Magnoliopsida</taxon>
        <taxon>eudicotyledons</taxon>
        <taxon>Gunneridae</taxon>
        <taxon>Pentapetalae</taxon>
        <taxon>asterids</taxon>
        <taxon>campanulids</taxon>
        <taxon>Asterales</taxon>
        <taxon>Asteraceae</taxon>
        <taxon>Asteroideae</taxon>
        <taxon>Anthemideae</taxon>
        <taxon>Anthemidinae</taxon>
        <taxon>Tanacetum</taxon>
    </lineage>
</organism>
<sequence length="189" mass="21777">MRNNQISLFTKPSTNIDDLLDMELNLRLLNIIHLNKSNMTHPTHQKLYDTLYDSVTLNQEALDVQDAEPSFHKRTHDNQDPLNDHEGENKKKRIKDAGEPSFRSSRKDKSLVVPAQEDTHADQPQDQEDAYVQNHPNAGWFTKKSGSSNAMRRTTWFDLLLKLEINQNENHILGPSIVAIEKKLTELIQ</sequence>
<evidence type="ECO:0000313" key="2">
    <source>
        <dbReference type="EMBL" id="GJT72259.1"/>
    </source>
</evidence>
<accession>A0ABQ5GB17</accession>
<name>A0ABQ5GB17_9ASTR</name>